<evidence type="ECO:0000313" key="1">
    <source>
        <dbReference type="EMBL" id="PIK38468.1"/>
    </source>
</evidence>
<organism evidence="1 2">
    <name type="scientific">Stichopus japonicus</name>
    <name type="common">Sea cucumber</name>
    <dbReference type="NCBI Taxonomy" id="307972"/>
    <lineage>
        <taxon>Eukaryota</taxon>
        <taxon>Metazoa</taxon>
        <taxon>Echinodermata</taxon>
        <taxon>Eleutherozoa</taxon>
        <taxon>Echinozoa</taxon>
        <taxon>Holothuroidea</taxon>
        <taxon>Aspidochirotacea</taxon>
        <taxon>Aspidochirotida</taxon>
        <taxon>Stichopodidae</taxon>
        <taxon>Apostichopus</taxon>
    </lineage>
</organism>
<accession>A0A2G8JRY3</accession>
<sequence length="308" mass="35112">MMAEHDGYRWQNDIKVLFDTIVAMFSKFSNGDENAIAKSRKMKRDMRNAYGGDILYLSAKPDYSDQLRRWTYIYTYLPRHVHLVYAALCTADTPELKESLKKLKEQPIVCCVGGGPNCDALGLCIFLKKVGCKGTLTKEVCVLDEYDDWRHTWADMKQQSPEGDQSWMPETEWVKCNLVKPFTDDSAEKLKKADIITVVKSLSSVAASSEETVKEICDRIMKMMKSNALLLFIDNAKSNAGELLLEARRELNGSSHKLVLHEEVMTANLTSSRRDIYSDEAEALIEYMEDQPVLKAGDNEMILIHRFE</sequence>
<dbReference type="OrthoDB" id="6428333at2759"/>
<proteinExistence type="predicted"/>
<keyword evidence="2" id="KW-1185">Reference proteome</keyword>
<name>A0A2G8JRY3_STIJA</name>
<dbReference type="EMBL" id="MRZV01001354">
    <property type="protein sequence ID" value="PIK38468.1"/>
    <property type="molecule type" value="Genomic_DNA"/>
</dbReference>
<dbReference type="Proteomes" id="UP000230750">
    <property type="component" value="Unassembled WGS sequence"/>
</dbReference>
<evidence type="ECO:0000313" key="2">
    <source>
        <dbReference type="Proteomes" id="UP000230750"/>
    </source>
</evidence>
<protein>
    <submittedName>
        <fullName evidence="1">Uncharacterized protein</fullName>
    </submittedName>
</protein>
<comment type="caution">
    <text evidence="1">The sequence shown here is derived from an EMBL/GenBank/DDBJ whole genome shotgun (WGS) entry which is preliminary data.</text>
</comment>
<dbReference type="AlphaFoldDB" id="A0A2G8JRY3"/>
<gene>
    <name evidence="1" type="ORF">BSL78_24692</name>
</gene>
<reference evidence="1 2" key="1">
    <citation type="journal article" date="2017" name="PLoS Biol.">
        <title>The sea cucumber genome provides insights into morphological evolution and visceral regeneration.</title>
        <authorList>
            <person name="Zhang X."/>
            <person name="Sun L."/>
            <person name="Yuan J."/>
            <person name="Sun Y."/>
            <person name="Gao Y."/>
            <person name="Zhang L."/>
            <person name="Li S."/>
            <person name="Dai H."/>
            <person name="Hamel J.F."/>
            <person name="Liu C."/>
            <person name="Yu Y."/>
            <person name="Liu S."/>
            <person name="Lin W."/>
            <person name="Guo K."/>
            <person name="Jin S."/>
            <person name="Xu P."/>
            <person name="Storey K.B."/>
            <person name="Huan P."/>
            <person name="Zhang T."/>
            <person name="Zhou Y."/>
            <person name="Zhang J."/>
            <person name="Lin C."/>
            <person name="Li X."/>
            <person name="Xing L."/>
            <person name="Huo D."/>
            <person name="Sun M."/>
            <person name="Wang L."/>
            <person name="Mercier A."/>
            <person name="Li F."/>
            <person name="Yang H."/>
            <person name="Xiang J."/>
        </authorList>
    </citation>
    <scope>NUCLEOTIDE SEQUENCE [LARGE SCALE GENOMIC DNA]</scope>
    <source>
        <strain evidence="1">Shaxun</strain>
        <tissue evidence="1">Muscle</tissue>
    </source>
</reference>